<dbReference type="GO" id="GO:0003856">
    <property type="term" value="F:3-dehydroquinate synthase activity"/>
    <property type="evidence" value="ECO:0007669"/>
    <property type="project" value="UniProtKB-UniRule"/>
</dbReference>
<dbReference type="Pfam" id="PF24621">
    <property type="entry name" value="DHQS_C"/>
    <property type="match status" value="1"/>
</dbReference>
<keyword evidence="22" id="KW-1185">Reference proteome</keyword>
<dbReference type="GO" id="GO:0008652">
    <property type="term" value="P:amino acid biosynthetic process"/>
    <property type="evidence" value="ECO:0007669"/>
    <property type="project" value="UniProtKB-KW"/>
</dbReference>
<evidence type="ECO:0000256" key="4">
    <source>
        <dbReference type="ARBA" id="ARBA00004496"/>
    </source>
</evidence>
<dbReference type="InterPro" id="IPR050071">
    <property type="entry name" value="Dehydroquinate_synthase"/>
</dbReference>
<dbReference type="FunFam" id="3.40.50.1970:FF:000001">
    <property type="entry name" value="3-dehydroquinate synthase"/>
    <property type="match status" value="1"/>
</dbReference>
<feature type="binding site" evidence="18">
    <location>
        <position position="193"/>
    </location>
    <ligand>
        <name>Zn(2+)</name>
        <dbReference type="ChEBI" id="CHEBI:29105"/>
    </ligand>
</feature>
<dbReference type="InterPro" id="IPR030960">
    <property type="entry name" value="DHQS/DOIS_N"/>
</dbReference>
<evidence type="ECO:0000256" key="12">
    <source>
        <dbReference type="ARBA" id="ARBA00022741"/>
    </source>
</evidence>
<dbReference type="CDD" id="cd08195">
    <property type="entry name" value="DHQS"/>
    <property type="match status" value="1"/>
</dbReference>
<evidence type="ECO:0000256" key="2">
    <source>
        <dbReference type="ARBA" id="ARBA00001911"/>
    </source>
</evidence>
<comment type="caution">
    <text evidence="21">The sequence shown here is derived from an EMBL/GenBank/DDBJ whole genome shotgun (WGS) entry which is preliminary data.</text>
</comment>
<evidence type="ECO:0000256" key="10">
    <source>
        <dbReference type="ARBA" id="ARBA00022605"/>
    </source>
</evidence>
<evidence type="ECO:0000256" key="9">
    <source>
        <dbReference type="ARBA" id="ARBA00022490"/>
    </source>
</evidence>
<feature type="binding site" evidence="18">
    <location>
        <begin position="114"/>
        <end position="118"/>
    </location>
    <ligand>
        <name>NAD(+)</name>
        <dbReference type="ChEBI" id="CHEBI:57540"/>
    </ligand>
</feature>
<comment type="subcellular location">
    <subcellularLocation>
        <location evidence="4 18">Cytoplasm</location>
    </subcellularLocation>
</comment>
<keyword evidence="17 18" id="KW-0170">Cobalt</keyword>
<dbReference type="PIRSF" id="PIRSF001455">
    <property type="entry name" value="DHQ_synth"/>
    <property type="match status" value="1"/>
</dbReference>
<keyword evidence="12 18" id="KW-0547">Nucleotide-binding</keyword>
<protein>
    <recommendedName>
        <fullName evidence="8 18">3-dehydroquinate synthase</fullName>
        <shortName evidence="18">DHQS</shortName>
        <ecNumber evidence="7 18">4.2.3.4</ecNumber>
    </recommendedName>
</protein>
<feature type="binding site" evidence="18">
    <location>
        <position position="273"/>
    </location>
    <ligand>
        <name>Zn(2+)</name>
        <dbReference type="ChEBI" id="CHEBI:29105"/>
    </ligand>
</feature>
<organism evidence="21 22">
    <name type="scientific">Arsenicitalea aurantiaca</name>
    <dbReference type="NCBI Taxonomy" id="1783274"/>
    <lineage>
        <taxon>Bacteria</taxon>
        <taxon>Pseudomonadati</taxon>
        <taxon>Pseudomonadota</taxon>
        <taxon>Alphaproteobacteria</taxon>
        <taxon>Hyphomicrobiales</taxon>
        <taxon>Devosiaceae</taxon>
        <taxon>Arsenicitalea</taxon>
    </lineage>
</organism>
<evidence type="ECO:0000256" key="15">
    <source>
        <dbReference type="ARBA" id="ARBA00023141"/>
    </source>
</evidence>
<evidence type="ECO:0000256" key="11">
    <source>
        <dbReference type="ARBA" id="ARBA00022723"/>
    </source>
</evidence>
<dbReference type="Proteomes" id="UP000281547">
    <property type="component" value="Unassembled WGS sequence"/>
</dbReference>
<evidence type="ECO:0000259" key="19">
    <source>
        <dbReference type="Pfam" id="PF01761"/>
    </source>
</evidence>
<comment type="function">
    <text evidence="3 18">Catalyzes the conversion of 3-deoxy-D-arabino-heptulosonate 7-phosphate (DAHP) to dehydroquinate (DHQ).</text>
</comment>
<keyword evidence="13 18" id="KW-0862">Zinc</keyword>
<keyword evidence="9 18" id="KW-0963">Cytoplasm</keyword>
<evidence type="ECO:0000313" key="21">
    <source>
        <dbReference type="EMBL" id="RUT29451.1"/>
    </source>
</evidence>
<dbReference type="PANTHER" id="PTHR43622:SF7">
    <property type="entry name" value="3-DEHYDROQUINATE SYNTHASE, CHLOROPLASTIC"/>
    <property type="match status" value="1"/>
</dbReference>
<dbReference type="RefSeq" id="WP_127189440.1">
    <property type="nucleotide sequence ID" value="NZ_RZNJ01000005.1"/>
</dbReference>
<evidence type="ECO:0000256" key="1">
    <source>
        <dbReference type="ARBA" id="ARBA00001393"/>
    </source>
</evidence>
<dbReference type="GO" id="GO:0009073">
    <property type="term" value="P:aromatic amino acid family biosynthetic process"/>
    <property type="evidence" value="ECO:0007669"/>
    <property type="project" value="UniProtKB-KW"/>
</dbReference>
<dbReference type="PANTHER" id="PTHR43622">
    <property type="entry name" value="3-DEHYDROQUINATE SYNTHASE"/>
    <property type="match status" value="1"/>
</dbReference>
<evidence type="ECO:0000256" key="18">
    <source>
        <dbReference type="HAMAP-Rule" id="MF_00110"/>
    </source>
</evidence>
<feature type="binding site" evidence="18">
    <location>
        <position position="255"/>
    </location>
    <ligand>
        <name>Zn(2+)</name>
        <dbReference type="ChEBI" id="CHEBI:29105"/>
    </ligand>
</feature>
<sequence length="374" mass="39807">MPDEVDRSVRTVHVPLGERAYDILIGHGLIESAGERLAQAFPGRRFGIVTDMEVAQAQLPRLTSALQAAGIGHEVVVVPAGEASKSLDRLGDVLDGLLSARLERGDLVVALGGGVIGDLAGFAAAITRRGMDFVQMPTSLLAQVDSSVGGKTGINAPQGKNLIGAFHQPRLVLADLDALETLPPRQFAAGYAEIVKYGLIDDEGFFFWLEENRANIFSGGPARAEAIARACAAKTRFVLADEKETGVRALLNLGHTFGHALEKVTGYSDRLLHGEGVAIGMVLAHRFSARLGLAPSQDGVRITRHLEAAGLPTEIGQIAGDKLPVEPMMDAIAQDKKVVRGKLTFILTRGIGQAFVERNVDPEAVRAFLEEMSA</sequence>
<dbReference type="EC" id="4.2.3.4" evidence="7 18"/>
<keyword evidence="10 18" id="KW-0028">Amino-acid biosynthesis</keyword>
<comment type="catalytic activity">
    <reaction evidence="1 18">
        <text>7-phospho-2-dehydro-3-deoxy-D-arabino-heptonate = 3-dehydroquinate + phosphate</text>
        <dbReference type="Rhea" id="RHEA:21968"/>
        <dbReference type="ChEBI" id="CHEBI:32364"/>
        <dbReference type="ChEBI" id="CHEBI:43474"/>
        <dbReference type="ChEBI" id="CHEBI:58394"/>
        <dbReference type="EC" id="4.2.3.4"/>
    </reaction>
</comment>
<dbReference type="GO" id="GO:0046872">
    <property type="term" value="F:metal ion binding"/>
    <property type="evidence" value="ECO:0007669"/>
    <property type="project" value="UniProtKB-KW"/>
</dbReference>
<dbReference type="Gene3D" id="3.40.50.1970">
    <property type="match status" value="1"/>
</dbReference>
<evidence type="ECO:0000259" key="20">
    <source>
        <dbReference type="Pfam" id="PF24621"/>
    </source>
</evidence>
<comment type="cofactor">
    <cofactor evidence="2 18">
        <name>NAD(+)</name>
        <dbReference type="ChEBI" id="CHEBI:57540"/>
    </cofactor>
</comment>
<dbReference type="EMBL" id="RZNJ01000005">
    <property type="protein sequence ID" value="RUT29451.1"/>
    <property type="molecule type" value="Genomic_DNA"/>
</dbReference>
<dbReference type="InterPro" id="IPR030963">
    <property type="entry name" value="DHQ_synth_fam"/>
</dbReference>
<dbReference type="NCBIfam" id="TIGR01357">
    <property type="entry name" value="aroB"/>
    <property type="match status" value="1"/>
</dbReference>
<dbReference type="OrthoDB" id="9806583at2"/>
<evidence type="ECO:0000256" key="3">
    <source>
        <dbReference type="ARBA" id="ARBA00003485"/>
    </source>
</evidence>
<feature type="binding site" evidence="18">
    <location>
        <position position="160"/>
    </location>
    <ligand>
        <name>NAD(+)</name>
        <dbReference type="ChEBI" id="CHEBI:57540"/>
    </ligand>
</feature>
<comment type="similarity">
    <text evidence="6 18">Belongs to the sugar phosphate cyclases superfamily. Dehydroquinate synthase family.</text>
</comment>
<dbReference type="SUPFAM" id="SSF56796">
    <property type="entry name" value="Dehydroquinate synthase-like"/>
    <property type="match status" value="1"/>
</dbReference>
<feature type="binding site" evidence="18">
    <location>
        <position position="151"/>
    </location>
    <ligand>
        <name>NAD(+)</name>
        <dbReference type="ChEBI" id="CHEBI:57540"/>
    </ligand>
</feature>
<dbReference type="AlphaFoldDB" id="A0A433X5X5"/>
<proteinExistence type="inferred from homology"/>
<dbReference type="HAMAP" id="MF_00110">
    <property type="entry name" value="DHQ_synthase"/>
    <property type="match status" value="1"/>
</dbReference>
<name>A0A433X5X5_9HYPH</name>
<comment type="cofactor">
    <cofactor evidence="18">
        <name>Co(2+)</name>
        <dbReference type="ChEBI" id="CHEBI:48828"/>
    </cofactor>
    <cofactor evidence="18">
        <name>Zn(2+)</name>
        <dbReference type="ChEBI" id="CHEBI:29105"/>
    </cofactor>
    <text evidence="18">Binds 1 divalent metal cation per subunit. Can use either Co(2+) or Zn(2+).</text>
</comment>
<feature type="domain" description="3-dehydroquinate synthase N-terminal" evidence="19">
    <location>
        <begin position="76"/>
        <end position="188"/>
    </location>
</feature>
<dbReference type="Pfam" id="PF01761">
    <property type="entry name" value="DHQ_synthase"/>
    <property type="match status" value="1"/>
</dbReference>
<dbReference type="GO" id="GO:0000166">
    <property type="term" value="F:nucleotide binding"/>
    <property type="evidence" value="ECO:0007669"/>
    <property type="project" value="UniProtKB-KW"/>
</dbReference>
<dbReference type="Gene3D" id="1.20.1090.10">
    <property type="entry name" value="Dehydroquinate synthase-like - alpha domain"/>
    <property type="match status" value="1"/>
</dbReference>
<reference evidence="21 22" key="1">
    <citation type="journal article" date="2016" name="Int. J. Syst. Evol. Microbiol.">
        <title>Arsenicitalea aurantiaca gen. nov., sp. nov., a new member of the family Hyphomicrobiaceae, isolated from high-arsenic sediment.</title>
        <authorList>
            <person name="Mu Y."/>
            <person name="Zhou L."/>
            <person name="Zeng X.C."/>
            <person name="Liu L."/>
            <person name="Pan Y."/>
            <person name="Chen X."/>
            <person name="Wang J."/>
            <person name="Li S."/>
            <person name="Li W.J."/>
            <person name="Wang Y."/>
        </authorList>
    </citation>
    <scope>NUCLEOTIDE SEQUENCE [LARGE SCALE GENOMIC DNA]</scope>
    <source>
        <strain evidence="21 22">42-50</strain>
    </source>
</reference>
<evidence type="ECO:0000256" key="16">
    <source>
        <dbReference type="ARBA" id="ARBA00023239"/>
    </source>
</evidence>
<keyword evidence="14 18" id="KW-0520">NAD</keyword>
<accession>A0A433X5X5</accession>
<keyword evidence="11 18" id="KW-0479">Metal-binding</keyword>
<evidence type="ECO:0000256" key="13">
    <source>
        <dbReference type="ARBA" id="ARBA00022833"/>
    </source>
</evidence>
<keyword evidence="16 18" id="KW-0456">Lyase</keyword>
<evidence type="ECO:0000256" key="14">
    <source>
        <dbReference type="ARBA" id="ARBA00023027"/>
    </source>
</evidence>
<dbReference type="GO" id="GO:0009423">
    <property type="term" value="P:chorismate biosynthetic process"/>
    <property type="evidence" value="ECO:0007669"/>
    <property type="project" value="UniProtKB-UniRule"/>
</dbReference>
<evidence type="ECO:0000256" key="8">
    <source>
        <dbReference type="ARBA" id="ARBA00017684"/>
    </source>
</evidence>
<dbReference type="GO" id="GO:0005737">
    <property type="term" value="C:cytoplasm"/>
    <property type="evidence" value="ECO:0007669"/>
    <property type="project" value="UniProtKB-SubCell"/>
</dbReference>
<evidence type="ECO:0000256" key="5">
    <source>
        <dbReference type="ARBA" id="ARBA00004661"/>
    </source>
</evidence>
<feature type="domain" description="3-dehydroquinate synthase C-terminal" evidence="20">
    <location>
        <begin position="190"/>
        <end position="338"/>
    </location>
</feature>
<keyword evidence="15 18" id="KW-0057">Aromatic amino acid biosynthesis</keyword>
<dbReference type="InterPro" id="IPR056179">
    <property type="entry name" value="DHQS_C"/>
</dbReference>
<evidence type="ECO:0000256" key="17">
    <source>
        <dbReference type="ARBA" id="ARBA00023285"/>
    </source>
</evidence>
<evidence type="ECO:0000256" key="7">
    <source>
        <dbReference type="ARBA" id="ARBA00013031"/>
    </source>
</evidence>
<feature type="binding site" evidence="18">
    <location>
        <begin position="138"/>
        <end position="139"/>
    </location>
    <ligand>
        <name>NAD(+)</name>
        <dbReference type="ChEBI" id="CHEBI:57540"/>
    </ligand>
</feature>
<comment type="caution">
    <text evidence="18">Lacks conserved residue(s) required for the propagation of feature annotation.</text>
</comment>
<evidence type="ECO:0000256" key="6">
    <source>
        <dbReference type="ARBA" id="ARBA00005412"/>
    </source>
</evidence>
<evidence type="ECO:0000313" key="22">
    <source>
        <dbReference type="Proteomes" id="UP000281547"/>
    </source>
</evidence>
<comment type="pathway">
    <text evidence="5 18">Metabolic intermediate biosynthesis; chorismate biosynthesis; chorismate from D-erythrose 4-phosphate and phosphoenolpyruvate: step 2/7.</text>
</comment>
<gene>
    <name evidence="18" type="primary">aroB</name>
    <name evidence="21" type="ORF">EMQ25_15175</name>
</gene>
<dbReference type="InterPro" id="IPR016037">
    <property type="entry name" value="DHQ_synth_AroB"/>
</dbReference>
<dbReference type="UniPathway" id="UPA00053">
    <property type="reaction ID" value="UER00085"/>
</dbReference>